<evidence type="ECO:0000313" key="3">
    <source>
        <dbReference type="EMBL" id="KAK4713334.1"/>
    </source>
</evidence>
<dbReference type="EMBL" id="JAWPEI010000010">
    <property type="protein sequence ID" value="KAK4713334.1"/>
    <property type="molecule type" value="Genomic_DNA"/>
</dbReference>
<dbReference type="PANTHER" id="PTHR33233:SF17">
    <property type="entry name" value="DUF4283 DOMAIN-CONTAINING PROTEIN"/>
    <property type="match status" value="1"/>
</dbReference>
<organism evidence="3 4">
    <name type="scientific">Solanum pinnatisectum</name>
    <name type="common">tansyleaf nightshade</name>
    <dbReference type="NCBI Taxonomy" id="50273"/>
    <lineage>
        <taxon>Eukaryota</taxon>
        <taxon>Viridiplantae</taxon>
        <taxon>Streptophyta</taxon>
        <taxon>Embryophyta</taxon>
        <taxon>Tracheophyta</taxon>
        <taxon>Spermatophyta</taxon>
        <taxon>Magnoliopsida</taxon>
        <taxon>eudicotyledons</taxon>
        <taxon>Gunneridae</taxon>
        <taxon>Pentapetalae</taxon>
        <taxon>asterids</taxon>
        <taxon>lamiids</taxon>
        <taxon>Solanales</taxon>
        <taxon>Solanaceae</taxon>
        <taxon>Solanoideae</taxon>
        <taxon>Solaneae</taxon>
        <taxon>Solanum</taxon>
    </lineage>
</organism>
<dbReference type="InterPro" id="IPR025558">
    <property type="entry name" value="DUF4283"/>
</dbReference>
<reference evidence="3 4" key="1">
    <citation type="submission" date="2023-10" db="EMBL/GenBank/DDBJ databases">
        <title>Genome-Wide Identification Analysis in wild type Solanum Pinnatisectum Reveals Some Genes Defensing Phytophthora Infestans.</title>
        <authorList>
            <person name="Sun C."/>
        </authorList>
    </citation>
    <scope>NUCLEOTIDE SEQUENCE [LARGE SCALE GENOMIC DNA]</scope>
    <source>
        <strain evidence="3">LQN</strain>
        <tissue evidence="3">Leaf</tissue>
    </source>
</reference>
<name>A0AAV9KJ45_9SOLN</name>
<protein>
    <recommendedName>
        <fullName evidence="2">DUF4283 domain-containing protein</fullName>
    </recommendedName>
</protein>
<accession>A0AAV9KJ45</accession>
<dbReference type="AlphaFoldDB" id="A0AAV9KJ45"/>
<proteinExistence type="predicted"/>
<evidence type="ECO:0000313" key="4">
    <source>
        <dbReference type="Proteomes" id="UP001311915"/>
    </source>
</evidence>
<dbReference type="Proteomes" id="UP001311915">
    <property type="component" value="Unassembled WGS sequence"/>
</dbReference>
<dbReference type="PANTHER" id="PTHR33233">
    <property type="entry name" value="ENDONUCLEASE/EXONUCLEASE/PHOSPHATASE"/>
    <property type="match status" value="1"/>
</dbReference>
<gene>
    <name evidence="3" type="ORF">R3W88_019241</name>
</gene>
<feature type="domain" description="DUF4283" evidence="2">
    <location>
        <begin position="131"/>
        <end position="214"/>
    </location>
</feature>
<evidence type="ECO:0000259" key="2">
    <source>
        <dbReference type="Pfam" id="PF14111"/>
    </source>
</evidence>
<evidence type="ECO:0000256" key="1">
    <source>
        <dbReference type="SAM" id="MobiDB-lite"/>
    </source>
</evidence>
<sequence>MARGRGKKITILTGDKAKVQIMSAQDLVGKEQWPALLGSKTPILGTTTPYQIPVIGTGTTTSEKPGGENAPITQRAKTPVGMESSEKPKWANLFQGNRLVSQQMTLKYIAPLVPNGETVVELSKTKVELEIQRWTHALILYVVGADPTIAALERYIATNWNYITKTKVYYHNDRYFLVKLTKLEDRDEVLYAGPHMLNSKPIIVKTWSPEFDFNKEVMQTIPIWVKFPNLPLNCWDECTTQVDRISYARLLIDMDITKTLPTELKVEDLNGRIFT</sequence>
<comment type="caution">
    <text evidence="3">The sequence shown here is derived from an EMBL/GenBank/DDBJ whole genome shotgun (WGS) entry which is preliminary data.</text>
</comment>
<dbReference type="Pfam" id="PF14111">
    <property type="entry name" value="DUF4283"/>
    <property type="match status" value="1"/>
</dbReference>
<keyword evidence="4" id="KW-1185">Reference proteome</keyword>
<feature type="region of interest" description="Disordered" evidence="1">
    <location>
        <begin position="58"/>
        <end position="81"/>
    </location>
</feature>